<gene>
    <name evidence="9" type="ORF">BN997_03895</name>
</gene>
<evidence type="ECO:0000256" key="4">
    <source>
        <dbReference type="ARBA" id="ARBA00022989"/>
    </source>
</evidence>
<evidence type="ECO:0000313" key="9">
    <source>
        <dbReference type="EMBL" id="CEI83966.1"/>
    </source>
</evidence>
<keyword evidence="3 6" id="KW-0812">Transmembrane</keyword>
<comment type="similarity">
    <text evidence="6">Belongs to the TVP38/TMEM64 family.</text>
</comment>
<evidence type="ECO:0000256" key="6">
    <source>
        <dbReference type="RuleBase" id="RU366058"/>
    </source>
</evidence>
<sequence>MEYVGNYLLVIVEMGGVLSPLLFIILHLIRPMLFLPVVFICISGGILFGPIAGSVYSIIGITMASLLFYIMAGWMPKSIDKLIILKQRLLGKHTEMTTAQITLLRLVPFIHFHLLSLCLIETNQTFKGYIKSSFISNIPLAIVYTSIGGWISQLSPVYIAAFIIALLPSLYLLRRKEIIIKWQEFFASPTSGTEHRHHGLSKPLTPSKTTSS</sequence>
<evidence type="ECO:0000256" key="3">
    <source>
        <dbReference type="ARBA" id="ARBA00022692"/>
    </source>
</evidence>
<comment type="subcellular location">
    <subcellularLocation>
        <location evidence="1 6">Cell membrane</location>
        <topology evidence="1 6">Multi-pass membrane protein</topology>
    </subcellularLocation>
</comment>
<dbReference type="Pfam" id="PF09335">
    <property type="entry name" value="VTT_dom"/>
    <property type="match status" value="1"/>
</dbReference>
<evidence type="ECO:0000259" key="8">
    <source>
        <dbReference type="Pfam" id="PF09335"/>
    </source>
</evidence>
<organism evidence="9 10">
    <name type="scientific">Oceanobacillus oncorhynchi</name>
    <dbReference type="NCBI Taxonomy" id="545501"/>
    <lineage>
        <taxon>Bacteria</taxon>
        <taxon>Bacillati</taxon>
        <taxon>Bacillota</taxon>
        <taxon>Bacilli</taxon>
        <taxon>Bacillales</taxon>
        <taxon>Bacillaceae</taxon>
        <taxon>Oceanobacillus</taxon>
    </lineage>
</organism>
<feature type="transmembrane region" description="Helical" evidence="6">
    <location>
        <begin position="58"/>
        <end position="76"/>
    </location>
</feature>
<dbReference type="InterPro" id="IPR015414">
    <property type="entry name" value="TMEM64"/>
</dbReference>
<keyword evidence="5 6" id="KW-0472">Membrane</keyword>
<dbReference type="STRING" id="545501.BN997_03895"/>
<evidence type="ECO:0000256" key="2">
    <source>
        <dbReference type="ARBA" id="ARBA00022475"/>
    </source>
</evidence>
<dbReference type="InterPro" id="IPR032816">
    <property type="entry name" value="VTT_dom"/>
</dbReference>
<accession>A0A0A1MYW6</accession>
<feature type="transmembrane region" description="Helical" evidence="6">
    <location>
        <begin position="6"/>
        <end position="26"/>
    </location>
</feature>
<dbReference type="PANTHER" id="PTHR12677">
    <property type="entry name" value="GOLGI APPARATUS MEMBRANE PROTEIN TVP38-RELATED"/>
    <property type="match status" value="1"/>
</dbReference>
<dbReference type="EMBL" id="CDGG01000001">
    <property type="protein sequence ID" value="CEI83966.1"/>
    <property type="molecule type" value="Genomic_DNA"/>
</dbReference>
<keyword evidence="2 6" id="KW-1003">Cell membrane</keyword>
<evidence type="ECO:0000313" key="10">
    <source>
        <dbReference type="Proteomes" id="UP000040453"/>
    </source>
</evidence>
<dbReference type="RefSeq" id="WP_042534491.1">
    <property type="nucleotide sequence ID" value="NZ_CAXOIH010000001.1"/>
</dbReference>
<dbReference type="AlphaFoldDB" id="A0A0A1MYW6"/>
<feature type="domain" description="VTT" evidence="8">
    <location>
        <begin position="36"/>
        <end position="148"/>
    </location>
</feature>
<evidence type="ECO:0000256" key="5">
    <source>
        <dbReference type="ARBA" id="ARBA00023136"/>
    </source>
</evidence>
<dbReference type="Proteomes" id="UP000040453">
    <property type="component" value="Unassembled WGS sequence"/>
</dbReference>
<dbReference type="OrthoDB" id="2451090at2"/>
<reference evidence="9 10" key="1">
    <citation type="submission" date="2014-11" db="EMBL/GenBank/DDBJ databases">
        <authorList>
            <person name="Urmite Genomes Urmite Genomes"/>
        </authorList>
    </citation>
    <scope>NUCLEOTIDE SEQUENCE [LARGE SCALE GENOMIC DNA]</scope>
    <source>
        <strain evidence="9 10">Oc5</strain>
    </source>
</reference>
<evidence type="ECO:0000256" key="1">
    <source>
        <dbReference type="ARBA" id="ARBA00004651"/>
    </source>
</evidence>
<evidence type="ECO:0000256" key="7">
    <source>
        <dbReference type="SAM" id="MobiDB-lite"/>
    </source>
</evidence>
<name>A0A0A1MYW6_9BACI</name>
<keyword evidence="10" id="KW-1185">Reference proteome</keyword>
<protein>
    <recommendedName>
        <fullName evidence="6">TVP38/TMEM64 family membrane protein</fullName>
    </recommendedName>
</protein>
<keyword evidence="4 6" id="KW-1133">Transmembrane helix</keyword>
<proteinExistence type="inferred from homology"/>
<feature type="transmembrane region" description="Helical" evidence="6">
    <location>
        <begin position="134"/>
        <end position="151"/>
    </location>
</feature>
<feature type="transmembrane region" description="Helical" evidence="6">
    <location>
        <begin position="33"/>
        <end position="52"/>
    </location>
</feature>
<feature type="transmembrane region" description="Helical" evidence="6">
    <location>
        <begin position="157"/>
        <end position="173"/>
    </location>
</feature>
<dbReference type="GO" id="GO:0005886">
    <property type="term" value="C:plasma membrane"/>
    <property type="evidence" value="ECO:0007669"/>
    <property type="project" value="UniProtKB-SubCell"/>
</dbReference>
<feature type="compositionally biased region" description="Low complexity" evidence="7">
    <location>
        <begin position="201"/>
        <end position="212"/>
    </location>
</feature>
<feature type="region of interest" description="Disordered" evidence="7">
    <location>
        <begin position="190"/>
        <end position="212"/>
    </location>
</feature>
<dbReference type="PANTHER" id="PTHR12677:SF59">
    <property type="entry name" value="GOLGI APPARATUS MEMBRANE PROTEIN TVP38-RELATED"/>
    <property type="match status" value="1"/>
</dbReference>